<dbReference type="AlphaFoldDB" id="A0A8S1CVY0"/>
<sequence>MRVAAKNFAHAQTMASQDLLKWSLKAENRAIQETFIQLLELSTIWEDVQKEFTEHLREFRNSFQMIYEGERAVDHSRSQLAGHETAETNLRRDIRKANKKFSTEEAQQLEVKLAQAQRSKELAQMEVVDKVQENEAVKLIRVKESLMKLSEAYLELGTKCNIIFDSHREIVKLMPDVQDKNIHDLKYSGAHAAQHAVIRARHRINSFKVDRPSTSSPEQNLYAPSTSGLMRDPPPPYSPTGSSNNNSYDSYPDHMNPFETPPSASGIGFSRYGLPRSTSASRNTTQSSINEEEEELAGAVGGVRLN</sequence>
<dbReference type="InterPro" id="IPR027267">
    <property type="entry name" value="AH/BAR_dom_sf"/>
</dbReference>
<feature type="compositionally biased region" description="Polar residues" evidence="2">
    <location>
        <begin position="212"/>
        <end position="228"/>
    </location>
</feature>
<feature type="coiled-coil region" evidence="1">
    <location>
        <begin position="99"/>
        <end position="126"/>
    </location>
</feature>
<evidence type="ECO:0000313" key="4">
    <source>
        <dbReference type="Proteomes" id="UP000494165"/>
    </source>
</evidence>
<keyword evidence="1" id="KW-0175">Coiled coil</keyword>
<keyword evidence="4" id="KW-1185">Reference proteome</keyword>
<name>A0A8S1CVY0_9INSE</name>
<comment type="caution">
    <text evidence="3">The sequence shown here is derived from an EMBL/GenBank/DDBJ whole genome shotgun (WGS) entry which is preliminary data.</text>
</comment>
<feature type="compositionally biased region" description="Polar residues" evidence="2">
    <location>
        <begin position="276"/>
        <end position="289"/>
    </location>
</feature>
<reference evidence="3 4" key="1">
    <citation type="submission" date="2020-04" db="EMBL/GenBank/DDBJ databases">
        <authorList>
            <person name="Alioto T."/>
            <person name="Alioto T."/>
            <person name="Gomez Garrido J."/>
        </authorList>
    </citation>
    <scope>NUCLEOTIDE SEQUENCE [LARGE SCALE GENOMIC DNA]</scope>
</reference>
<protein>
    <submittedName>
        <fullName evidence="3">Uncharacterized protein</fullName>
    </submittedName>
</protein>
<dbReference type="OrthoDB" id="5803434at2759"/>
<dbReference type="Proteomes" id="UP000494165">
    <property type="component" value="Unassembled WGS sequence"/>
</dbReference>
<proteinExistence type="predicted"/>
<evidence type="ECO:0000256" key="2">
    <source>
        <dbReference type="SAM" id="MobiDB-lite"/>
    </source>
</evidence>
<evidence type="ECO:0000313" key="3">
    <source>
        <dbReference type="EMBL" id="CAB3369397.1"/>
    </source>
</evidence>
<dbReference type="Gene3D" id="1.20.1270.60">
    <property type="entry name" value="Arfaptin homology (AH) domain/BAR domain"/>
    <property type="match status" value="1"/>
</dbReference>
<organism evidence="3 4">
    <name type="scientific">Cloeon dipterum</name>
    <dbReference type="NCBI Taxonomy" id="197152"/>
    <lineage>
        <taxon>Eukaryota</taxon>
        <taxon>Metazoa</taxon>
        <taxon>Ecdysozoa</taxon>
        <taxon>Arthropoda</taxon>
        <taxon>Hexapoda</taxon>
        <taxon>Insecta</taxon>
        <taxon>Pterygota</taxon>
        <taxon>Palaeoptera</taxon>
        <taxon>Ephemeroptera</taxon>
        <taxon>Pisciforma</taxon>
        <taxon>Baetidae</taxon>
        <taxon>Cloeon</taxon>
    </lineage>
</organism>
<evidence type="ECO:0000256" key="1">
    <source>
        <dbReference type="SAM" id="Coils"/>
    </source>
</evidence>
<gene>
    <name evidence="3" type="ORF">CLODIP_2_CD12327</name>
</gene>
<accession>A0A8S1CVY0</accession>
<dbReference type="EMBL" id="CADEPI010000045">
    <property type="protein sequence ID" value="CAB3369397.1"/>
    <property type="molecule type" value="Genomic_DNA"/>
</dbReference>
<feature type="region of interest" description="Disordered" evidence="2">
    <location>
        <begin position="208"/>
        <end position="306"/>
    </location>
</feature>